<dbReference type="PROSITE" id="PS50001">
    <property type="entry name" value="SH2"/>
    <property type="match status" value="1"/>
</dbReference>
<dbReference type="InterPro" id="IPR000980">
    <property type="entry name" value="SH2"/>
</dbReference>
<accession>A0ABP0EY14</accession>
<dbReference type="InterPro" id="IPR017907">
    <property type="entry name" value="Znf_RING_CS"/>
</dbReference>
<reference evidence="9 10" key="1">
    <citation type="submission" date="2024-02" db="EMBL/GenBank/DDBJ databases">
        <authorList>
            <person name="Daric V."/>
            <person name="Darras S."/>
        </authorList>
    </citation>
    <scope>NUCLEOTIDE SEQUENCE [LARGE SCALE GENOMIC DNA]</scope>
</reference>
<dbReference type="SMART" id="SM00252">
    <property type="entry name" value="SH2"/>
    <property type="match status" value="1"/>
</dbReference>
<dbReference type="SUPFAM" id="SSF55550">
    <property type="entry name" value="SH2 domain"/>
    <property type="match status" value="1"/>
</dbReference>
<dbReference type="Proteomes" id="UP001642483">
    <property type="component" value="Unassembled WGS sequence"/>
</dbReference>
<evidence type="ECO:0000256" key="4">
    <source>
        <dbReference type="ARBA" id="ARBA00022999"/>
    </source>
</evidence>
<dbReference type="PROSITE" id="PS00518">
    <property type="entry name" value="ZF_RING_1"/>
    <property type="match status" value="1"/>
</dbReference>
<organism evidence="9 10">
    <name type="scientific">Clavelina lepadiformis</name>
    <name type="common">Light-bulb sea squirt</name>
    <name type="synonym">Ascidia lepadiformis</name>
    <dbReference type="NCBI Taxonomy" id="159417"/>
    <lineage>
        <taxon>Eukaryota</taxon>
        <taxon>Metazoa</taxon>
        <taxon>Chordata</taxon>
        <taxon>Tunicata</taxon>
        <taxon>Ascidiacea</taxon>
        <taxon>Aplousobranchia</taxon>
        <taxon>Clavelinidae</taxon>
        <taxon>Clavelina</taxon>
    </lineage>
</organism>
<dbReference type="PRINTS" id="PR00401">
    <property type="entry name" value="SH2DOMAIN"/>
</dbReference>
<dbReference type="Gene3D" id="3.30.40.10">
    <property type="entry name" value="Zinc/RING finger domain, C3HC4 (zinc finger)"/>
    <property type="match status" value="1"/>
</dbReference>
<evidence type="ECO:0008006" key="11">
    <source>
        <dbReference type="Google" id="ProtNLM"/>
    </source>
</evidence>
<dbReference type="InterPro" id="IPR001841">
    <property type="entry name" value="Znf_RING"/>
</dbReference>
<dbReference type="InterPro" id="IPR051184">
    <property type="entry name" value="Tyrosine-phos_adapter"/>
</dbReference>
<name>A0ABP0EY14_CLALP</name>
<sequence>MSEAIEEEATCPICLDILRKPIRILTCGHNLCHLCLTELCGCSASRSRNHSNQRCPTCRQNIVLTSSGVDGFPRNRTLENIIAKVSVYNTSILPATATPDVPTASSGCPPPLPPKDCTLNEYADTISLRIQTAQTQDPVEVSMVQAQAEYEEPMRLQTAKEQSASHNELKNQKWYFGNLKRTDAEKMLMSRAKNGRYIIRDSETSAGQYSLSVRTPQKVRHFKIFLHEDEGEWEISGRRFKSMKILLETYKSHPVYTSSTHGDIFLMKPFKR</sequence>
<dbReference type="EMBL" id="CAWYQH010000001">
    <property type="protein sequence ID" value="CAK8671278.1"/>
    <property type="molecule type" value="Genomic_DNA"/>
</dbReference>
<protein>
    <recommendedName>
        <fullName evidence="11">SH2 domain-containing protein</fullName>
    </recommendedName>
</protein>
<feature type="domain" description="RING-type" evidence="8">
    <location>
        <begin position="11"/>
        <end position="59"/>
    </location>
</feature>
<dbReference type="SUPFAM" id="SSF57850">
    <property type="entry name" value="RING/U-box"/>
    <property type="match status" value="1"/>
</dbReference>
<dbReference type="InterPro" id="IPR027370">
    <property type="entry name" value="Znf-RING_euk"/>
</dbReference>
<dbReference type="Pfam" id="PF13445">
    <property type="entry name" value="zf-RING_UBOX"/>
    <property type="match status" value="1"/>
</dbReference>
<dbReference type="PANTHER" id="PTHR19969">
    <property type="entry name" value="SH2-SH3 ADAPTOR PROTEIN-RELATED"/>
    <property type="match status" value="1"/>
</dbReference>
<keyword evidence="3" id="KW-0862">Zinc</keyword>
<keyword evidence="1" id="KW-0479">Metal-binding</keyword>
<feature type="domain" description="SH2" evidence="7">
    <location>
        <begin position="174"/>
        <end position="270"/>
    </location>
</feature>
<keyword evidence="10" id="KW-1185">Reference proteome</keyword>
<evidence type="ECO:0000256" key="1">
    <source>
        <dbReference type="ARBA" id="ARBA00022723"/>
    </source>
</evidence>
<evidence type="ECO:0000256" key="2">
    <source>
        <dbReference type="ARBA" id="ARBA00022771"/>
    </source>
</evidence>
<keyword evidence="4 6" id="KW-0727">SH2 domain</keyword>
<comment type="caution">
    <text evidence="9">The sequence shown here is derived from an EMBL/GenBank/DDBJ whole genome shotgun (WGS) entry which is preliminary data.</text>
</comment>
<evidence type="ECO:0000256" key="6">
    <source>
        <dbReference type="PROSITE-ProRule" id="PRU00191"/>
    </source>
</evidence>
<dbReference type="Pfam" id="PF00017">
    <property type="entry name" value="SH2"/>
    <property type="match status" value="1"/>
</dbReference>
<dbReference type="PANTHER" id="PTHR19969:SF14">
    <property type="entry name" value="DREADLOCKS, ISOFORM B"/>
    <property type="match status" value="1"/>
</dbReference>
<dbReference type="InterPro" id="IPR013083">
    <property type="entry name" value="Znf_RING/FYVE/PHD"/>
</dbReference>
<dbReference type="SMART" id="SM00184">
    <property type="entry name" value="RING"/>
    <property type="match status" value="1"/>
</dbReference>
<dbReference type="InterPro" id="IPR036860">
    <property type="entry name" value="SH2_dom_sf"/>
</dbReference>
<gene>
    <name evidence="9" type="ORF">CVLEPA_LOCUS328</name>
</gene>
<evidence type="ECO:0000256" key="3">
    <source>
        <dbReference type="ARBA" id="ARBA00022833"/>
    </source>
</evidence>
<proteinExistence type="predicted"/>
<evidence type="ECO:0000313" key="9">
    <source>
        <dbReference type="EMBL" id="CAK8671278.1"/>
    </source>
</evidence>
<evidence type="ECO:0000259" key="7">
    <source>
        <dbReference type="PROSITE" id="PS50001"/>
    </source>
</evidence>
<evidence type="ECO:0000313" key="10">
    <source>
        <dbReference type="Proteomes" id="UP001642483"/>
    </source>
</evidence>
<dbReference type="PROSITE" id="PS50089">
    <property type="entry name" value="ZF_RING_2"/>
    <property type="match status" value="1"/>
</dbReference>
<keyword evidence="2 5" id="KW-0863">Zinc-finger</keyword>
<dbReference type="Gene3D" id="3.30.505.10">
    <property type="entry name" value="SH2 domain"/>
    <property type="match status" value="1"/>
</dbReference>
<evidence type="ECO:0000259" key="8">
    <source>
        <dbReference type="PROSITE" id="PS50089"/>
    </source>
</evidence>
<evidence type="ECO:0000256" key="5">
    <source>
        <dbReference type="PROSITE-ProRule" id="PRU00175"/>
    </source>
</evidence>